<name>A0ABQ0F8S5_APOSI</name>
<evidence type="ECO:0000256" key="1">
    <source>
        <dbReference type="ARBA" id="ARBA00009923"/>
    </source>
</evidence>
<evidence type="ECO:0000259" key="4">
    <source>
        <dbReference type="SMART" id="SM00198"/>
    </source>
</evidence>
<keyword evidence="6" id="KW-1185">Reference proteome</keyword>
<dbReference type="PROSITE" id="PS01010">
    <property type="entry name" value="CRISP_2"/>
    <property type="match status" value="1"/>
</dbReference>
<dbReference type="PANTHER" id="PTHR10334">
    <property type="entry name" value="CYSTEINE-RICH SECRETORY PROTEIN-RELATED"/>
    <property type="match status" value="1"/>
</dbReference>
<dbReference type="Gene3D" id="3.40.33.10">
    <property type="entry name" value="CAP"/>
    <property type="match status" value="2"/>
</dbReference>
<feature type="domain" description="SCP" evidence="4">
    <location>
        <begin position="236"/>
        <end position="371"/>
    </location>
</feature>
<gene>
    <name evidence="5" type="ORF">APTSU1_001079900</name>
</gene>
<dbReference type="Proteomes" id="UP001623349">
    <property type="component" value="Unassembled WGS sequence"/>
</dbReference>
<dbReference type="PRINTS" id="PR00838">
    <property type="entry name" value="V5ALLERGEN"/>
</dbReference>
<sequence length="478" mass="54536">MAVKKKLNFLWTLALYLVASRLPNIFGKVPQVPSITDPKFKNAFVDIHNKLRSKVQPPASDMNQVKKEESPLSPFITLPRKLIALTSGATVHGMWKSWSIWIGAWDKSLAKLAKSWTRECKFSHNPCTSKRFGCLQDFDYIGENIYLGALKTQPEDVVLNWYNETKDFNFDQNTCSNTCGHYTQVVWAKTFKIGCAVSNCPHLWGASAGLFACNYVPAGNMIGYRPYMKGDPCSMCGEKKCENNLCRTWDVALSRTARAWGKKCMLHRNTHLDKVHEAHPVFTGIGENMWFGPEEDFTASNAIRSWHEERKSYSYLNDTCIEEEDCSHYIQLVWDSSYKVGCAVTQCARLGGITYAALFICNYAPGGTLTRRPYQAGQFCTRCGPEDKCTDFLCNYQFWYPPWEKPRPLVCNPQCLFVLFLRMASLLLCIIIVLIVQTRFPFISMESPMVLSTDEGLKTEEELVLEEVEEEMLEEDEL</sequence>
<dbReference type="EMBL" id="BAAFST010000010">
    <property type="protein sequence ID" value="GAB1295565.1"/>
    <property type="molecule type" value="Genomic_DNA"/>
</dbReference>
<dbReference type="PRINTS" id="PR00837">
    <property type="entry name" value="V5TPXLIKE"/>
</dbReference>
<evidence type="ECO:0000256" key="3">
    <source>
        <dbReference type="SAM" id="SignalP"/>
    </source>
</evidence>
<dbReference type="InterPro" id="IPR001283">
    <property type="entry name" value="CRISP-related"/>
</dbReference>
<keyword evidence="2" id="KW-1133">Transmembrane helix</keyword>
<dbReference type="InterPro" id="IPR035940">
    <property type="entry name" value="CAP_sf"/>
</dbReference>
<accession>A0ABQ0F8S5</accession>
<evidence type="ECO:0000313" key="5">
    <source>
        <dbReference type="EMBL" id="GAB1295565.1"/>
    </source>
</evidence>
<reference evidence="5 6" key="1">
    <citation type="submission" date="2024-08" db="EMBL/GenBank/DDBJ databases">
        <title>The draft genome of Apodemus speciosus.</title>
        <authorList>
            <person name="Nabeshima K."/>
            <person name="Suzuki S."/>
            <person name="Onuma M."/>
        </authorList>
    </citation>
    <scope>NUCLEOTIDE SEQUENCE [LARGE SCALE GENOMIC DNA]</scope>
    <source>
        <strain evidence="5">IB14-021</strain>
    </source>
</reference>
<dbReference type="InterPro" id="IPR014044">
    <property type="entry name" value="CAP_dom"/>
</dbReference>
<evidence type="ECO:0000313" key="6">
    <source>
        <dbReference type="Proteomes" id="UP001623349"/>
    </source>
</evidence>
<dbReference type="InterPro" id="IPR018244">
    <property type="entry name" value="Allrgn_V5/Tpx1_CS"/>
</dbReference>
<organism evidence="5 6">
    <name type="scientific">Apodemus speciosus</name>
    <name type="common">Large Japanese field mouse</name>
    <dbReference type="NCBI Taxonomy" id="105296"/>
    <lineage>
        <taxon>Eukaryota</taxon>
        <taxon>Metazoa</taxon>
        <taxon>Chordata</taxon>
        <taxon>Craniata</taxon>
        <taxon>Vertebrata</taxon>
        <taxon>Euteleostomi</taxon>
        <taxon>Mammalia</taxon>
        <taxon>Eutheria</taxon>
        <taxon>Euarchontoglires</taxon>
        <taxon>Glires</taxon>
        <taxon>Rodentia</taxon>
        <taxon>Myomorpha</taxon>
        <taxon>Muroidea</taxon>
        <taxon>Muridae</taxon>
        <taxon>Murinae</taxon>
        <taxon>Apodemus</taxon>
    </lineage>
</organism>
<feature type="signal peptide" evidence="3">
    <location>
        <begin position="1"/>
        <end position="27"/>
    </location>
</feature>
<keyword evidence="3" id="KW-0732">Signal</keyword>
<dbReference type="SMART" id="SM00198">
    <property type="entry name" value="SCP"/>
    <property type="match status" value="2"/>
</dbReference>
<protein>
    <submittedName>
        <fullName evidence="5">GLIPR1-like protein 2</fullName>
    </submittedName>
</protein>
<evidence type="ECO:0000256" key="2">
    <source>
        <dbReference type="SAM" id="Phobius"/>
    </source>
</evidence>
<dbReference type="SUPFAM" id="SSF55797">
    <property type="entry name" value="PR-1-like"/>
    <property type="match status" value="2"/>
</dbReference>
<proteinExistence type="inferred from homology"/>
<comment type="caution">
    <text evidence="5">The sequence shown here is derived from an EMBL/GenBank/DDBJ whole genome shotgun (WGS) entry which is preliminary data.</text>
</comment>
<feature type="chain" id="PRO_5045120957" evidence="3">
    <location>
        <begin position="28"/>
        <end position="478"/>
    </location>
</feature>
<dbReference type="PROSITE" id="PS01009">
    <property type="entry name" value="CRISP_1"/>
    <property type="match status" value="1"/>
</dbReference>
<dbReference type="InterPro" id="IPR002413">
    <property type="entry name" value="V5_allergen-like"/>
</dbReference>
<dbReference type="Pfam" id="PF00188">
    <property type="entry name" value="CAP"/>
    <property type="match status" value="2"/>
</dbReference>
<feature type="transmembrane region" description="Helical" evidence="2">
    <location>
        <begin position="416"/>
        <end position="436"/>
    </location>
</feature>
<feature type="domain" description="SCP" evidence="4">
    <location>
        <begin position="39"/>
        <end position="223"/>
    </location>
</feature>
<comment type="similarity">
    <text evidence="1">Belongs to the CRISP family.</text>
</comment>
<keyword evidence="2" id="KW-0472">Membrane</keyword>
<keyword evidence="2" id="KW-0812">Transmembrane</keyword>